<reference evidence="4" key="2">
    <citation type="submission" date="2023-05" db="EMBL/GenBank/DDBJ databases">
        <authorList>
            <person name="Schelkunov M.I."/>
        </authorList>
    </citation>
    <scope>NUCLEOTIDE SEQUENCE</scope>
    <source>
        <strain evidence="4">Hsosn_3</strain>
        <tissue evidence="4">Leaf</tissue>
    </source>
</reference>
<dbReference type="InterPro" id="IPR018392">
    <property type="entry name" value="LysM"/>
</dbReference>
<dbReference type="Gene3D" id="1.10.510.10">
    <property type="entry name" value="Transferase(Phosphotransferase) domain 1"/>
    <property type="match status" value="1"/>
</dbReference>
<evidence type="ECO:0000259" key="3">
    <source>
        <dbReference type="PROSITE" id="PS51782"/>
    </source>
</evidence>
<dbReference type="InterPro" id="IPR000719">
    <property type="entry name" value="Prot_kinase_dom"/>
</dbReference>
<dbReference type="SUPFAM" id="SSF56112">
    <property type="entry name" value="Protein kinase-like (PK-like)"/>
    <property type="match status" value="1"/>
</dbReference>
<keyword evidence="5" id="KW-1185">Reference proteome</keyword>
<dbReference type="InterPro" id="IPR036779">
    <property type="entry name" value="LysM_dom_sf"/>
</dbReference>
<dbReference type="Gene3D" id="3.10.350.10">
    <property type="entry name" value="LysM domain"/>
    <property type="match status" value="1"/>
</dbReference>
<dbReference type="SMART" id="SM00257">
    <property type="entry name" value="LysM"/>
    <property type="match status" value="1"/>
</dbReference>
<dbReference type="AlphaFoldDB" id="A0AAD8JDU7"/>
<dbReference type="PANTHER" id="PTHR48010">
    <property type="entry name" value="OS05G0588300 PROTEIN"/>
    <property type="match status" value="1"/>
</dbReference>
<dbReference type="EMBL" id="JAUIZM010000001">
    <property type="protein sequence ID" value="KAK1400615.1"/>
    <property type="molecule type" value="Genomic_DNA"/>
</dbReference>
<dbReference type="GO" id="GO:0004672">
    <property type="term" value="F:protein kinase activity"/>
    <property type="evidence" value="ECO:0007669"/>
    <property type="project" value="InterPro"/>
</dbReference>
<dbReference type="PROSITE" id="PS51782">
    <property type="entry name" value="LYSM"/>
    <property type="match status" value="1"/>
</dbReference>
<name>A0AAD8JDU7_9APIA</name>
<organism evidence="4 5">
    <name type="scientific">Heracleum sosnowskyi</name>
    <dbReference type="NCBI Taxonomy" id="360622"/>
    <lineage>
        <taxon>Eukaryota</taxon>
        <taxon>Viridiplantae</taxon>
        <taxon>Streptophyta</taxon>
        <taxon>Embryophyta</taxon>
        <taxon>Tracheophyta</taxon>
        <taxon>Spermatophyta</taxon>
        <taxon>Magnoliopsida</taxon>
        <taxon>eudicotyledons</taxon>
        <taxon>Gunneridae</taxon>
        <taxon>Pentapetalae</taxon>
        <taxon>asterids</taxon>
        <taxon>campanulids</taxon>
        <taxon>Apiales</taxon>
        <taxon>Apiaceae</taxon>
        <taxon>Apioideae</taxon>
        <taxon>apioid superclade</taxon>
        <taxon>Tordylieae</taxon>
        <taxon>Tordyliinae</taxon>
        <taxon>Heracleum</taxon>
    </lineage>
</organism>
<evidence type="ECO:0000313" key="4">
    <source>
        <dbReference type="EMBL" id="KAK1400615.1"/>
    </source>
</evidence>
<gene>
    <name evidence="4" type="ORF">POM88_000220</name>
</gene>
<evidence type="ECO:0000259" key="2">
    <source>
        <dbReference type="PROSITE" id="PS50011"/>
    </source>
</evidence>
<dbReference type="Pfam" id="PF07714">
    <property type="entry name" value="PK_Tyr_Ser-Thr"/>
    <property type="match status" value="1"/>
</dbReference>
<sequence>MEIHQFNFVPADVAVMSSENGLKSQKREASCLDSTPHESEVDDLHQNVFESDSEGSKPDPAIKSEGLKFGLTTDVIRIGDIGDVMIKEKSKMSVASRSSIVAQIKRTICNRGPGRTPLDCTTRLKIAAGAASGLVFLHSSCRSNGYRAPESQTHNSRKLTDKSDVYSFGVLLLELLTGKCPLMVVDTGGYCDRVVDLPRWVQSVVREEWTVEVFDLELLRYKGADEEMVGLLHIALACTSELPDQCPCISSVIKMIEKIRGVQVSPSHDSVSDSPAVGSVEGGSGNADAKELSCTSFIDHKEGETCFSIAQEFNLTLDEFIGFNPNLNCNKLFVGEWLCLNAI</sequence>
<dbReference type="InterPro" id="IPR011009">
    <property type="entry name" value="Kinase-like_dom_sf"/>
</dbReference>
<dbReference type="GO" id="GO:0005524">
    <property type="term" value="F:ATP binding"/>
    <property type="evidence" value="ECO:0007669"/>
    <property type="project" value="InterPro"/>
</dbReference>
<reference evidence="4" key="1">
    <citation type="submission" date="2023-02" db="EMBL/GenBank/DDBJ databases">
        <title>Genome of toxic invasive species Heracleum sosnowskyi carries increased number of genes despite the absence of recent whole-genome duplications.</title>
        <authorList>
            <person name="Schelkunov M."/>
            <person name="Shtratnikova V."/>
            <person name="Makarenko M."/>
            <person name="Klepikova A."/>
            <person name="Omelchenko D."/>
            <person name="Novikova G."/>
            <person name="Obukhova E."/>
            <person name="Bogdanov V."/>
            <person name="Penin A."/>
            <person name="Logacheva M."/>
        </authorList>
    </citation>
    <scope>NUCLEOTIDE SEQUENCE</scope>
    <source>
        <strain evidence="4">Hsosn_3</strain>
        <tissue evidence="4">Leaf</tissue>
    </source>
</reference>
<dbReference type="PANTHER" id="PTHR48010:SF90">
    <property type="entry name" value="OS07G0574100 PROTEIN"/>
    <property type="match status" value="1"/>
</dbReference>
<dbReference type="Proteomes" id="UP001237642">
    <property type="component" value="Unassembled WGS sequence"/>
</dbReference>
<feature type="domain" description="LysM" evidence="3">
    <location>
        <begin position="296"/>
        <end position="340"/>
    </location>
</feature>
<accession>A0AAD8JDU7</accession>
<proteinExistence type="predicted"/>
<evidence type="ECO:0008006" key="6">
    <source>
        <dbReference type="Google" id="ProtNLM"/>
    </source>
</evidence>
<dbReference type="InterPro" id="IPR050994">
    <property type="entry name" value="At_inactive_RLKs"/>
</dbReference>
<dbReference type="PROSITE" id="PS50011">
    <property type="entry name" value="PROTEIN_KINASE_DOM"/>
    <property type="match status" value="1"/>
</dbReference>
<dbReference type="Pfam" id="PF01476">
    <property type="entry name" value="LysM"/>
    <property type="match status" value="1"/>
</dbReference>
<protein>
    <recommendedName>
        <fullName evidence="6">LysM domain-containing protein</fullName>
    </recommendedName>
</protein>
<dbReference type="GO" id="GO:0005886">
    <property type="term" value="C:plasma membrane"/>
    <property type="evidence" value="ECO:0007669"/>
    <property type="project" value="UniProtKB-ARBA"/>
</dbReference>
<dbReference type="CDD" id="cd00118">
    <property type="entry name" value="LysM"/>
    <property type="match status" value="1"/>
</dbReference>
<feature type="domain" description="Protein kinase" evidence="2">
    <location>
        <begin position="1"/>
        <end position="271"/>
    </location>
</feature>
<feature type="compositionally biased region" description="Low complexity" evidence="1">
    <location>
        <begin position="265"/>
        <end position="275"/>
    </location>
</feature>
<dbReference type="InterPro" id="IPR001245">
    <property type="entry name" value="Ser-Thr/Tyr_kinase_cat_dom"/>
</dbReference>
<dbReference type="SUPFAM" id="SSF54106">
    <property type="entry name" value="LysM domain"/>
    <property type="match status" value="1"/>
</dbReference>
<comment type="caution">
    <text evidence="4">The sequence shown here is derived from an EMBL/GenBank/DDBJ whole genome shotgun (WGS) entry which is preliminary data.</text>
</comment>
<evidence type="ECO:0000256" key="1">
    <source>
        <dbReference type="SAM" id="MobiDB-lite"/>
    </source>
</evidence>
<feature type="region of interest" description="Disordered" evidence="1">
    <location>
        <begin position="265"/>
        <end position="288"/>
    </location>
</feature>
<evidence type="ECO:0000313" key="5">
    <source>
        <dbReference type="Proteomes" id="UP001237642"/>
    </source>
</evidence>